<dbReference type="Gene3D" id="3.90.190.10">
    <property type="entry name" value="Protein tyrosine phosphatase superfamily"/>
    <property type="match status" value="1"/>
</dbReference>
<dbReference type="SMART" id="SM00404">
    <property type="entry name" value="PTPc_motif"/>
    <property type="match status" value="1"/>
</dbReference>
<feature type="region of interest" description="Disordered" evidence="1">
    <location>
        <begin position="192"/>
        <end position="213"/>
    </location>
</feature>
<dbReference type="InterPro" id="IPR050561">
    <property type="entry name" value="PTP"/>
</dbReference>
<name>A0A1Y2H893_9FUNG</name>
<dbReference type="SUPFAM" id="SSF52799">
    <property type="entry name" value="(Phosphotyrosine protein) phosphatases II"/>
    <property type="match status" value="1"/>
</dbReference>
<dbReference type="Pfam" id="PF00782">
    <property type="entry name" value="DSPc"/>
    <property type="match status" value="1"/>
</dbReference>
<dbReference type="PANTHER" id="PTHR23339">
    <property type="entry name" value="TYROSINE SPECIFIC PROTEIN PHOSPHATASE AND DUAL SPECIFICITY PROTEIN PHOSPHATASE"/>
    <property type="match status" value="1"/>
</dbReference>
<organism evidence="4 5">
    <name type="scientific">Catenaria anguillulae PL171</name>
    <dbReference type="NCBI Taxonomy" id="765915"/>
    <lineage>
        <taxon>Eukaryota</taxon>
        <taxon>Fungi</taxon>
        <taxon>Fungi incertae sedis</taxon>
        <taxon>Blastocladiomycota</taxon>
        <taxon>Blastocladiomycetes</taxon>
        <taxon>Blastocladiales</taxon>
        <taxon>Catenariaceae</taxon>
        <taxon>Catenaria</taxon>
    </lineage>
</organism>
<comment type="caution">
    <text evidence="4">The sequence shown here is derived from an EMBL/GenBank/DDBJ whole genome shotgun (WGS) entry which is preliminary data.</text>
</comment>
<dbReference type="FunFam" id="3.90.190.10:FF:000157">
    <property type="entry name" value="Protein-tyrosine phosphatase"/>
    <property type="match status" value="1"/>
</dbReference>
<dbReference type="EMBL" id="MCFL01000074">
    <property type="protein sequence ID" value="ORZ30807.1"/>
    <property type="molecule type" value="Genomic_DNA"/>
</dbReference>
<dbReference type="STRING" id="765915.A0A1Y2H893"/>
<feature type="domain" description="Tyrosine-protein phosphatase" evidence="2">
    <location>
        <begin position="29"/>
        <end position="193"/>
    </location>
</feature>
<protein>
    <submittedName>
        <fullName evidence="4">Protein-tyrosine phosphatase-like protein</fullName>
    </submittedName>
</protein>
<evidence type="ECO:0000313" key="5">
    <source>
        <dbReference type="Proteomes" id="UP000193411"/>
    </source>
</evidence>
<feature type="domain" description="Tyrosine specific protein phosphatases" evidence="3">
    <location>
        <begin position="108"/>
        <end position="163"/>
    </location>
</feature>
<gene>
    <name evidence="4" type="ORF">BCR44DRAFT_185485</name>
</gene>
<dbReference type="GO" id="GO:0140096">
    <property type="term" value="F:catalytic activity, acting on a protein"/>
    <property type="evidence" value="ECO:0007669"/>
    <property type="project" value="UniProtKB-ARBA"/>
</dbReference>
<dbReference type="InterPro" id="IPR000387">
    <property type="entry name" value="Tyr_Pase_dom"/>
</dbReference>
<evidence type="ECO:0000259" key="3">
    <source>
        <dbReference type="PROSITE" id="PS50056"/>
    </source>
</evidence>
<evidence type="ECO:0000313" key="4">
    <source>
        <dbReference type="EMBL" id="ORZ30807.1"/>
    </source>
</evidence>
<dbReference type="AlphaFoldDB" id="A0A1Y2H893"/>
<dbReference type="InterPro" id="IPR003595">
    <property type="entry name" value="Tyr_Pase_cat"/>
</dbReference>
<dbReference type="InterPro" id="IPR000340">
    <property type="entry name" value="Dual-sp_phosphatase_cat-dom"/>
</dbReference>
<keyword evidence="5" id="KW-1185">Reference proteome</keyword>
<dbReference type="PROSITE" id="PS50054">
    <property type="entry name" value="TYR_PHOSPHATASE_DUAL"/>
    <property type="match status" value="1"/>
</dbReference>
<sequence length="234" mass="25473">MTNAIATNNTSKTGGNIGLTSCPGKRVRLDAPLAPQMRPPVARDLDIDLPRLASMGVRLIVNCLSDDELAFLGAPWPRYSSIATSLGLTVARIPMVDGSVPPDMSILHDVIEAMHSTLQQGHNVIVHCRGGIGRAALVSCCYMLKHGIIDDAERSIEFVRQRRSRRAVETVEQEKFIEAFFDQYCRKESKPEEETQFVLEHEEQGAGAQDVDPEDMLIIEDGEGLGGGSGGMGQ</sequence>
<evidence type="ECO:0000256" key="1">
    <source>
        <dbReference type="SAM" id="MobiDB-lite"/>
    </source>
</evidence>
<reference evidence="4 5" key="1">
    <citation type="submission" date="2016-07" db="EMBL/GenBank/DDBJ databases">
        <title>Pervasive Adenine N6-methylation of Active Genes in Fungi.</title>
        <authorList>
            <consortium name="DOE Joint Genome Institute"/>
            <person name="Mondo S.J."/>
            <person name="Dannebaum R.O."/>
            <person name="Kuo R.C."/>
            <person name="Labutti K."/>
            <person name="Haridas S."/>
            <person name="Kuo A."/>
            <person name="Salamov A."/>
            <person name="Ahrendt S.R."/>
            <person name="Lipzen A."/>
            <person name="Sullivan W."/>
            <person name="Andreopoulos W.B."/>
            <person name="Clum A."/>
            <person name="Lindquist E."/>
            <person name="Daum C."/>
            <person name="Ramamoorthy G.K."/>
            <person name="Gryganskyi A."/>
            <person name="Culley D."/>
            <person name="Magnuson J.K."/>
            <person name="James T.Y."/>
            <person name="O'Malley M.A."/>
            <person name="Stajich J.E."/>
            <person name="Spatafora J.W."/>
            <person name="Visel A."/>
            <person name="Grigoriev I.V."/>
        </authorList>
    </citation>
    <scope>NUCLEOTIDE SEQUENCE [LARGE SCALE GENOMIC DNA]</scope>
    <source>
        <strain evidence="4 5">PL171</strain>
    </source>
</reference>
<accession>A0A1Y2H893</accession>
<evidence type="ECO:0000259" key="2">
    <source>
        <dbReference type="PROSITE" id="PS50054"/>
    </source>
</evidence>
<dbReference type="InterPro" id="IPR020422">
    <property type="entry name" value="TYR_PHOSPHATASE_DUAL_dom"/>
</dbReference>
<dbReference type="PROSITE" id="PS50056">
    <property type="entry name" value="TYR_PHOSPHATASE_2"/>
    <property type="match status" value="1"/>
</dbReference>
<dbReference type="InterPro" id="IPR029021">
    <property type="entry name" value="Prot-tyrosine_phosphatase-like"/>
</dbReference>
<dbReference type="OrthoDB" id="266663at2759"/>
<proteinExistence type="predicted"/>
<dbReference type="Proteomes" id="UP000193411">
    <property type="component" value="Unassembled WGS sequence"/>
</dbReference>
<feature type="compositionally biased region" description="Basic and acidic residues" evidence="1">
    <location>
        <begin position="192"/>
        <end position="204"/>
    </location>
</feature>